<gene>
    <name evidence="1" type="ORF">CLOBOL_02260</name>
</gene>
<protein>
    <submittedName>
        <fullName evidence="1">Uncharacterized protein</fullName>
    </submittedName>
</protein>
<evidence type="ECO:0000313" key="1">
    <source>
        <dbReference type="EMBL" id="EDP17188.1"/>
    </source>
</evidence>
<dbReference type="HOGENOM" id="CLU_3231687_0_0_9"/>
<dbReference type="AlphaFoldDB" id="A8RNS1"/>
<organism evidence="1 2">
    <name type="scientific">Enterocloster bolteae (strain ATCC BAA-613 / DSM 15670 / CCUG 46953 / JCM 12243 / WAL 16351)</name>
    <name type="common">Clostridium bolteae</name>
    <dbReference type="NCBI Taxonomy" id="411902"/>
    <lineage>
        <taxon>Bacteria</taxon>
        <taxon>Bacillati</taxon>
        <taxon>Bacillota</taxon>
        <taxon>Clostridia</taxon>
        <taxon>Lachnospirales</taxon>
        <taxon>Lachnospiraceae</taxon>
        <taxon>Enterocloster</taxon>
    </lineage>
</organism>
<dbReference type="EMBL" id="ABCC02000023">
    <property type="protein sequence ID" value="EDP17188.1"/>
    <property type="molecule type" value="Genomic_DNA"/>
</dbReference>
<reference evidence="1 2" key="2">
    <citation type="submission" date="2007-09" db="EMBL/GenBank/DDBJ databases">
        <title>Draft genome sequence of Clostridium bolteae (ATCC BAA-613).</title>
        <authorList>
            <person name="Sudarsanam P."/>
            <person name="Ley R."/>
            <person name="Guruge J."/>
            <person name="Turnbaugh P.J."/>
            <person name="Mahowald M."/>
            <person name="Liep D."/>
            <person name="Gordon J."/>
        </authorList>
    </citation>
    <scope>NUCLEOTIDE SEQUENCE [LARGE SCALE GENOMIC DNA]</scope>
    <source>
        <strain evidence="2">ATCC BAA-613 / DSM 15670 / CCUG 46953 / JCM 12243 / WAL 16351</strain>
    </source>
</reference>
<dbReference type="Proteomes" id="UP000005396">
    <property type="component" value="Unassembled WGS sequence"/>
</dbReference>
<evidence type="ECO:0000313" key="2">
    <source>
        <dbReference type="Proteomes" id="UP000005396"/>
    </source>
</evidence>
<sequence length="43" mass="4615">MGGGWGETGIPFLSWGSGRSLVFQAGRRVGKWESGYKDKLAQG</sequence>
<name>A8RNS1_ENTBW</name>
<proteinExistence type="predicted"/>
<accession>A8RNS1</accession>
<dbReference type="PaxDb" id="411902-CLOBOL_02260"/>
<comment type="caution">
    <text evidence="1">The sequence shown here is derived from an EMBL/GenBank/DDBJ whole genome shotgun (WGS) entry which is preliminary data.</text>
</comment>
<reference evidence="1 2" key="1">
    <citation type="submission" date="2007-08" db="EMBL/GenBank/DDBJ databases">
        <authorList>
            <person name="Fulton L."/>
            <person name="Clifton S."/>
            <person name="Fulton B."/>
            <person name="Xu J."/>
            <person name="Minx P."/>
            <person name="Pepin K.H."/>
            <person name="Johnson M."/>
            <person name="Thiruvilangam P."/>
            <person name="Bhonagiri V."/>
            <person name="Nash W.E."/>
            <person name="Mardis E.R."/>
            <person name="Wilson R.K."/>
        </authorList>
    </citation>
    <scope>NUCLEOTIDE SEQUENCE [LARGE SCALE GENOMIC DNA]</scope>
    <source>
        <strain evidence="2">ATCC BAA-613 / DSM 15670 / CCUG 46953 / JCM 12243 / WAL 16351</strain>
    </source>
</reference>